<feature type="domain" description="DUF1279" evidence="1">
    <location>
        <begin position="24"/>
        <end position="119"/>
    </location>
</feature>
<dbReference type="RefSeq" id="XP_013759393.1">
    <property type="nucleotide sequence ID" value="XM_013903939.1"/>
</dbReference>
<dbReference type="GeneID" id="25562154"/>
<evidence type="ECO:0000259" key="1">
    <source>
        <dbReference type="Pfam" id="PF06916"/>
    </source>
</evidence>
<sequence>MPTATQVETKAEAEAEAEGKKGGKFRQLWTKYGMVGITTYLGVYVVTLSGLYMGVKTGEIVPGDVTSLVKDYHLDALHLPGMSSTDLKVTKSTGDFMLAWVATKLTEPLRLAVTLAITPSISRQLAAFRRARRADADNEENKVDDNAKQ</sequence>
<evidence type="ECO:0000313" key="3">
    <source>
        <dbReference type="Proteomes" id="UP000054408"/>
    </source>
</evidence>
<gene>
    <name evidence="2" type="ORF">AMSG_02474</name>
</gene>
<dbReference type="Pfam" id="PF06916">
    <property type="entry name" value="FAM210A-B_dom"/>
    <property type="match status" value="1"/>
</dbReference>
<dbReference type="AlphaFoldDB" id="A0A0L0D510"/>
<dbReference type="OMA" id="MMDWTNA"/>
<keyword evidence="3" id="KW-1185">Reference proteome</keyword>
<dbReference type="Proteomes" id="UP000054408">
    <property type="component" value="Unassembled WGS sequence"/>
</dbReference>
<dbReference type="eggNOG" id="ENOG502SCY8">
    <property type="taxonomic scope" value="Eukaryota"/>
</dbReference>
<name>A0A0L0D510_THETB</name>
<dbReference type="InterPro" id="IPR009688">
    <property type="entry name" value="FAM210A/B-like_dom"/>
</dbReference>
<dbReference type="GO" id="GO:0005739">
    <property type="term" value="C:mitochondrion"/>
    <property type="evidence" value="ECO:0007669"/>
    <property type="project" value="TreeGrafter"/>
</dbReference>
<evidence type="ECO:0000313" key="2">
    <source>
        <dbReference type="EMBL" id="KNC47457.1"/>
    </source>
</evidence>
<reference evidence="2 3" key="1">
    <citation type="submission" date="2010-05" db="EMBL/GenBank/DDBJ databases">
        <title>The Genome Sequence of Thecamonas trahens ATCC 50062.</title>
        <authorList>
            <consortium name="The Broad Institute Genome Sequencing Platform"/>
            <person name="Russ C."/>
            <person name="Cuomo C."/>
            <person name="Shea T."/>
            <person name="Young S.K."/>
            <person name="Zeng Q."/>
            <person name="Koehrsen M."/>
            <person name="Haas B."/>
            <person name="Borodovsky M."/>
            <person name="Guigo R."/>
            <person name="Alvarado L."/>
            <person name="Berlin A."/>
            <person name="Bochicchio J."/>
            <person name="Borenstein D."/>
            <person name="Chapman S."/>
            <person name="Chen Z."/>
            <person name="Freedman E."/>
            <person name="Gellesch M."/>
            <person name="Goldberg J."/>
            <person name="Griggs A."/>
            <person name="Gujja S."/>
            <person name="Heilman E."/>
            <person name="Heiman D."/>
            <person name="Hepburn T."/>
            <person name="Howarth C."/>
            <person name="Jen D."/>
            <person name="Larson L."/>
            <person name="Mehta T."/>
            <person name="Park D."/>
            <person name="Pearson M."/>
            <person name="Roberts A."/>
            <person name="Saif S."/>
            <person name="Shenoy N."/>
            <person name="Sisk P."/>
            <person name="Stolte C."/>
            <person name="Sykes S."/>
            <person name="Thomson T."/>
            <person name="Walk T."/>
            <person name="White J."/>
            <person name="Yandava C."/>
            <person name="Burger G."/>
            <person name="Gray M.W."/>
            <person name="Holland P.W.H."/>
            <person name="King N."/>
            <person name="Lang F.B.F."/>
            <person name="Roger A.J."/>
            <person name="Ruiz-Trillo I."/>
            <person name="Lander E."/>
            <person name="Nusbaum C."/>
        </authorList>
    </citation>
    <scope>NUCLEOTIDE SEQUENCE [LARGE SCALE GENOMIC DNA]</scope>
    <source>
        <strain evidence="2 3">ATCC 50062</strain>
    </source>
</reference>
<organism evidence="2 3">
    <name type="scientific">Thecamonas trahens ATCC 50062</name>
    <dbReference type="NCBI Taxonomy" id="461836"/>
    <lineage>
        <taxon>Eukaryota</taxon>
        <taxon>Apusozoa</taxon>
        <taxon>Apusomonadida</taxon>
        <taxon>Apusomonadidae</taxon>
        <taxon>Thecamonas</taxon>
    </lineage>
</organism>
<dbReference type="OrthoDB" id="426386at2759"/>
<accession>A0A0L0D510</accession>
<dbReference type="PANTHER" id="PTHR21377:SF0">
    <property type="entry name" value="PROTEIN FAM210B, MITOCHONDRIAL"/>
    <property type="match status" value="1"/>
</dbReference>
<protein>
    <recommendedName>
        <fullName evidence="1">DUF1279 domain-containing protein</fullName>
    </recommendedName>
</protein>
<dbReference type="PANTHER" id="PTHR21377">
    <property type="entry name" value="PROTEIN FAM210B, MITOCHONDRIAL"/>
    <property type="match status" value="1"/>
</dbReference>
<dbReference type="InterPro" id="IPR045866">
    <property type="entry name" value="FAM210A/B-like"/>
</dbReference>
<dbReference type="EMBL" id="GL349447">
    <property type="protein sequence ID" value="KNC47457.1"/>
    <property type="molecule type" value="Genomic_DNA"/>
</dbReference>
<proteinExistence type="predicted"/>